<evidence type="ECO:0000313" key="4">
    <source>
        <dbReference type="EMBL" id="HIZ49249.1"/>
    </source>
</evidence>
<dbReference type="AlphaFoldDB" id="A0A9D2F441"/>
<dbReference type="GO" id="GO:0009847">
    <property type="term" value="P:spore germination"/>
    <property type="evidence" value="ECO:0007669"/>
    <property type="project" value="InterPro"/>
</dbReference>
<reference evidence="4" key="1">
    <citation type="journal article" date="2021" name="PeerJ">
        <title>Extensive microbial diversity within the chicken gut microbiome revealed by metagenomics and culture.</title>
        <authorList>
            <person name="Gilroy R."/>
            <person name="Ravi A."/>
            <person name="Getino M."/>
            <person name="Pursley I."/>
            <person name="Horton D.L."/>
            <person name="Alikhan N.F."/>
            <person name="Baker D."/>
            <person name="Gharbi K."/>
            <person name="Hall N."/>
            <person name="Watson M."/>
            <person name="Adriaenssens E.M."/>
            <person name="Foster-Nyarko E."/>
            <person name="Jarju S."/>
            <person name="Secka A."/>
            <person name="Antonio M."/>
            <person name="Oren A."/>
            <person name="Chaudhuri R.R."/>
            <person name="La Ragione R."/>
            <person name="Hildebrand F."/>
            <person name="Pallen M.J."/>
        </authorList>
    </citation>
    <scope>NUCLEOTIDE SEQUENCE</scope>
    <source>
        <strain evidence="4">3436</strain>
    </source>
</reference>
<feature type="transmembrane region" description="Helical" evidence="3">
    <location>
        <begin position="374"/>
        <end position="398"/>
    </location>
</feature>
<reference evidence="4" key="2">
    <citation type="submission" date="2021-04" db="EMBL/GenBank/DDBJ databases">
        <authorList>
            <person name="Gilroy R."/>
        </authorList>
    </citation>
    <scope>NUCLEOTIDE SEQUENCE</scope>
    <source>
        <strain evidence="4">3436</strain>
    </source>
</reference>
<dbReference type="GO" id="GO:0016020">
    <property type="term" value="C:membrane"/>
    <property type="evidence" value="ECO:0007669"/>
    <property type="project" value="InterPro"/>
</dbReference>
<keyword evidence="3" id="KW-1133">Transmembrane helix</keyword>
<dbReference type="PANTHER" id="PTHR22550:SF5">
    <property type="entry name" value="LEUCINE ZIPPER PROTEIN 4"/>
    <property type="match status" value="1"/>
</dbReference>
<evidence type="ECO:0000256" key="3">
    <source>
        <dbReference type="SAM" id="Phobius"/>
    </source>
</evidence>
<proteinExistence type="inferred from homology"/>
<dbReference type="InterPro" id="IPR050768">
    <property type="entry name" value="UPF0353/GerABKA_families"/>
</dbReference>
<comment type="caution">
    <text evidence="4">The sequence shown here is derived from an EMBL/GenBank/DDBJ whole genome shotgun (WGS) entry which is preliminary data.</text>
</comment>
<dbReference type="Pfam" id="PF03323">
    <property type="entry name" value="GerA"/>
    <property type="match status" value="1"/>
</dbReference>
<keyword evidence="2 3" id="KW-0472">Membrane</keyword>
<dbReference type="InterPro" id="IPR004995">
    <property type="entry name" value="Spore_Ger"/>
</dbReference>
<sequence length="481" mass="51808">MKTGKLGGSLQQKLQVLQRIFGTSGDFYTKELAVAGIPCAIVMFTGISSPEKLCHLALDMLDRDPVLFGGSQGLCDYLLTQSRIPAEPNPIEDWTTLVEMLSNGMSVLLIDGCDQAVAFSTQEMPQRSVGTPSGEGNMRGSQEAFTELLRNNISLLRRQFRSGTLVAEIATARTRAKTEYCLCYDSALAPQQLVETLRERLAQIELPVLLDSAYFASFLKQDKMNLFPATAYTERPATACARLCEGKAVVLVSGCPYAMVVPSFFAEHFECLDDYASGAVFAGLIRLLKYVAFLLAVFGPGLYVMAVSFAPEVIPFRLLTKLAQAEVSTPLPPMLEMLGVTLLLEIVREAGLRAPQSISHTVSLVGALIIGETAVSAGIISVPVLTMAAAATIATLAVPSLYEQSILFRFAVILLSGLFGVMGLACAALVILAMACGSEPFGYDYLYPLMPLSRATWRDGFVRNIWSALASSGEVIGSDET</sequence>
<dbReference type="PANTHER" id="PTHR22550">
    <property type="entry name" value="SPORE GERMINATION PROTEIN"/>
    <property type="match status" value="1"/>
</dbReference>
<protein>
    <submittedName>
        <fullName evidence="4">Spore germination protein</fullName>
    </submittedName>
</protein>
<name>A0A9D2F441_9FIRM</name>
<comment type="similarity">
    <text evidence="1">Belongs to the GerABKA family.</text>
</comment>
<evidence type="ECO:0000256" key="1">
    <source>
        <dbReference type="ARBA" id="ARBA00005278"/>
    </source>
</evidence>
<keyword evidence="3" id="KW-0812">Transmembrane</keyword>
<gene>
    <name evidence="4" type="ORF">H9810_11055</name>
</gene>
<dbReference type="Proteomes" id="UP000824031">
    <property type="component" value="Unassembled WGS sequence"/>
</dbReference>
<accession>A0A9D2F441</accession>
<organism evidence="4 5">
    <name type="scientific">Candidatus Gemmiger excrementavium</name>
    <dbReference type="NCBI Taxonomy" id="2838608"/>
    <lineage>
        <taxon>Bacteria</taxon>
        <taxon>Bacillati</taxon>
        <taxon>Bacillota</taxon>
        <taxon>Clostridia</taxon>
        <taxon>Eubacteriales</taxon>
        <taxon>Gemmiger</taxon>
    </lineage>
</organism>
<feature type="transmembrane region" description="Helical" evidence="3">
    <location>
        <begin position="410"/>
        <end position="435"/>
    </location>
</feature>
<evidence type="ECO:0000256" key="2">
    <source>
        <dbReference type="ARBA" id="ARBA00023136"/>
    </source>
</evidence>
<feature type="transmembrane region" description="Helical" evidence="3">
    <location>
        <begin position="290"/>
        <end position="310"/>
    </location>
</feature>
<dbReference type="EMBL" id="DXBO01000159">
    <property type="protein sequence ID" value="HIZ49249.1"/>
    <property type="molecule type" value="Genomic_DNA"/>
</dbReference>
<evidence type="ECO:0000313" key="5">
    <source>
        <dbReference type="Proteomes" id="UP000824031"/>
    </source>
</evidence>